<dbReference type="Gene3D" id="3.20.20.140">
    <property type="entry name" value="Metal-dependent hydrolases"/>
    <property type="match status" value="1"/>
</dbReference>
<dbReference type="EMBL" id="BMNA01000002">
    <property type="protein sequence ID" value="GGL94697.1"/>
    <property type="molecule type" value="Genomic_DNA"/>
</dbReference>
<keyword evidence="3" id="KW-0378">Hydrolase</keyword>
<evidence type="ECO:0000313" key="3">
    <source>
        <dbReference type="EMBL" id="GGL94697.1"/>
    </source>
</evidence>
<dbReference type="InterPro" id="IPR052350">
    <property type="entry name" value="Metallo-dep_Lactonases"/>
</dbReference>
<dbReference type="Proteomes" id="UP000655208">
    <property type="component" value="Unassembled WGS sequence"/>
</dbReference>
<dbReference type="PANTHER" id="PTHR43569">
    <property type="entry name" value="AMIDOHYDROLASE"/>
    <property type="match status" value="1"/>
</dbReference>
<sequence>MIIDAHHHLWDRSRARYPFLSGVPEIDRDVDMTDLRPLLQRCGVDRTVVVQGVDSDADTDFLFEQAAGNAEIAAVVAWVPLDRPEEAARRLDELAVHPSFAGIRAGINWQPDPEWILRPDVSEGLELLADRDIPFDLVSVRRRHLELVPELVERHPRLRVVIDHISKPPVGKPDREPWWTNLVRAARYDTVHAKLSGIFPARPPMDQWTVTDLQPFVDHAVEAFGTSRLMWGSDWPIVDLAGGYERMFDALLSVFEQWPAADRGAVLGGTAARFYGIPAAVTA</sequence>
<proteinExistence type="inferred from homology"/>
<organism evidence="3 4">
    <name type="scientific">Nakamurella endophytica</name>
    <dbReference type="NCBI Taxonomy" id="1748367"/>
    <lineage>
        <taxon>Bacteria</taxon>
        <taxon>Bacillati</taxon>
        <taxon>Actinomycetota</taxon>
        <taxon>Actinomycetes</taxon>
        <taxon>Nakamurellales</taxon>
        <taxon>Nakamurellaceae</taxon>
        <taxon>Nakamurella</taxon>
    </lineage>
</organism>
<reference evidence="3" key="1">
    <citation type="journal article" date="2014" name="Int. J. Syst. Evol. Microbiol.">
        <title>Complete genome sequence of Corynebacterium casei LMG S-19264T (=DSM 44701T), isolated from a smear-ripened cheese.</title>
        <authorList>
            <consortium name="US DOE Joint Genome Institute (JGI-PGF)"/>
            <person name="Walter F."/>
            <person name="Albersmeier A."/>
            <person name="Kalinowski J."/>
            <person name="Ruckert C."/>
        </authorList>
    </citation>
    <scope>NUCLEOTIDE SEQUENCE</scope>
    <source>
        <strain evidence="3">CGMCC 4.7308</strain>
    </source>
</reference>
<dbReference type="InterPro" id="IPR032466">
    <property type="entry name" value="Metal_Hydrolase"/>
</dbReference>
<name>A0A917WDM3_9ACTN</name>
<feature type="domain" description="Amidohydrolase-related" evidence="2">
    <location>
        <begin position="3"/>
        <end position="277"/>
    </location>
</feature>
<dbReference type="RefSeq" id="WP_188940666.1">
    <property type="nucleotide sequence ID" value="NZ_BMNA01000002.1"/>
</dbReference>
<dbReference type="Pfam" id="PF04909">
    <property type="entry name" value="Amidohydro_2"/>
    <property type="match status" value="1"/>
</dbReference>
<dbReference type="SUPFAM" id="SSF51556">
    <property type="entry name" value="Metallo-dependent hydrolases"/>
    <property type="match status" value="1"/>
</dbReference>
<dbReference type="AlphaFoldDB" id="A0A917WDM3"/>
<dbReference type="GO" id="GO:0016787">
    <property type="term" value="F:hydrolase activity"/>
    <property type="evidence" value="ECO:0007669"/>
    <property type="project" value="UniProtKB-KW"/>
</dbReference>
<dbReference type="InterPro" id="IPR006680">
    <property type="entry name" value="Amidohydro-rel"/>
</dbReference>
<evidence type="ECO:0000259" key="2">
    <source>
        <dbReference type="Pfam" id="PF04909"/>
    </source>
</evidence>
<evidence type="ECO:0000313" key="4">
    <source>
        <dbReference type="Proteomes" id="UP000655208"/>
    </source>
</evidence>
<reference evidence="3" key="2">
    <citation type="submission" date="2020-09" db="EMBL/GenBank/DDBJ databases">
        <authorList>
            <person name="Sun Q."/>
            <person name="Zhou Y."/>
        </authorList>
    </citation>
    <scope>NUCLEOTIDE SEQUENCE</scope>
    <source>
        <strain evidence="3">CGMCC 4.7308</strain>
    </source>
</reference>
<comment type="caution">
    <text evidence="3">The sequence shown here is derived from an EMBL/GenBank/DDBJ whole genome shotgun (WGS) entry which is preliminary data.</text>
</comment>
<evidence type="ECO:0000256" key="1">
    <source>
        <dbReference type="ARBA" id="ARBA00038310"/>
    </source>
</evidence>
<comment type="similarity">
    <text evidence="1">Belongs to the metallo-dependent hydrolases superfamily.</text>
</comment>
<gene>
    <name evidence="3" type="ORF">GCM10011594_13140</name>
</gene>
<dbReference type="PANTHER" id="PTHR43569:SF2">
    <property type="entry name" value="AMIDOHYDROLASE-RELATED DOMAIN-CONTAINING PROTEIN"/>
    <property type="match status" value="1"/>
</dbReference>
<protein>
    <submittedName>
        <fullName evidence="3">Metal-dependent hydrolase</fullName>
    </submittedName>
</protein>
<accession>A0A917WDM3</accession>
<keyword evidence="4" id="KW-1185">Reference proteome</keyword>